<evidence type="ECO:0000256" key="1">
    <source>
        <dbReference type="ARBA" id="ARBA00022475"/>
    </source>
</evidence>
<dbReference type="HAMAP" id="MF_00910">
    <property type="entry name" value="FtsL"/>
    <property type="match status" value="1"/>
</dbReference>
<organism evidence="9 10">
    <name type="scientific">Jeotgalibacillus campisalis</name>
    <dbReference type="NCBI Taxonomy" id="220754"/>
    <lineage>
        <taxon>Bacteria</taxon>
        <taxon>Bacillati</taxon>
        <taxon>Bacillota</taxon>
        <taxon>Bacilli</taxon>
        <taxon>Bacillales</taxon>
        <taxon>Caryophanaceae</taxon>
        <taxon>Jeotgalibacillus</taxon>
    </lineage>
</organism>
<dbReference type="NCBIfam" id="TIGR02209">
    <property type="entry name" value="ftsL_broad"/>
    <property type="match status" value="1"/>
</dbReference>
<comment type="caution">
    <text evidence="9">The sequence shown here is derived from an EMBL/GenBank/DDBJ whole genome shotgun (WGS) entry which is preliminary data.</text>
</comment>
<protein>
    <recommendedName>
        <fullName evidence="7 8">Cell division protein FtsL</fullName>
    </recommendedName>
</protein>
<feature type="transmembrane region" description="Helical" evidence="7">
    <location>
        <begin position="36"/>
        <end position="54"/>
    </location>
</feature>
<comment type="subcellular location">
    <subcellularLocation>
        <location evidence="7">Cell membrane</location>
        <topology evidence="7">Single-pass type II membrane protein</topology>
    </subcellularLocation>
    <text evidence="7">Localizes to the division septum where it forms a ring structure.</text>
</comment>
<evidence type="ECO:0000256" key="3">
    <source>
        <dbReference type="ARBA" id="ARBA00022692"/>
    </source>
</evidence>
<dbReference type="InterPro" id="IPR011922">
    <property type="entry name" value="Cell_div_FtsL"/>
</dbReference>
<keyword evidence="10" id="KW-1185">Reference proteome</keyword>
<keyword evidence="1 7" id="KW-1003">Cell membrane</keyword>
<dbReference type="GO" id="GO:0032153">
    <property type="term" value="C:cell division site"/>
    <property type="evidence" value="ECO:0007669"/>
    <property type="project" value="UniProtKB-UniRule"/>
</dbReference>
<comment type="function">
    <text evidence="7">Essential cell division protein.</text>
</comment>
<reference evidence="9 10" key="1">
    <citation type="submission" date="2015-01" db="EMBL/GenBank/DDBJ databases">
        <title>Jeotgalibacillus campisalis genome sequencing.</title>
        <authorList>
            <person name="Goh K.M."/>
            <person name="Chan K.-G."/>
            <person name="Yaakop A.S."/>
            <person name="Ee R."/>
            <person name="Gan H.M."/>
            <person name="Chan C.S."/>
        </authorList>
    </citation>
    <scope>NUCLEOTIDE SEQUENCE [LARGE SCALE GENOMIC DNA]</scope>
    <source>
        <strain evidence="9 10">SF-57</strain>
    </source>
</reference>
<dbReference type="PATRIC" id="fig|220754.4.peg.1809"/>
<dbReference type="AlphaFoldDB" id="A0A0C2VFF2"/>
<dbReference type="RefSeq" id="WP_041057297.1">
    <property type="nucleotide sequence ID" value="NZ_JXRR01000014.1"/>
</dbReference>
<evidence type="ECO:0000313" key="10">
    <source>
        <dbReference type="Proteomes" id="UP000031972"/>
    </source>
</evidence>
<evidence type="ECO:0000256" key="5">
    <source>
        <dbReference type="ARBA" id="ARBA00023136"/>
    </source>
</evidence>
<evidence type="ECO:0000256" key="8">
    <source>
        <dbReference type="NCBIfam" id="TIGR02209"/>
    </source>
</evidence>
<evidence type="ECO:0000256" key="6">
    <source>
        <dbReference type="ARBA" id="ARBA00023306"/>
    </source>
</evidence>
<evidence type="ECO:0000256" key="4">
    <source>
        <dbReference type="ARBA" id="ARBA00022989"/>
    </source>
</evidence>
<dbReference type="EMBL" id="JXRR01000014">
    <property type="protein sequence ID" value="KIL47622.1"/>
    <property type="molecule type" value="Genomic_DNA"/>
</dbReference>
<accession>A0A0C2VFF2</accession>
<dbReference type="InterPro" id="IPR007060">
    <property type="entry name" value="FtsL/DivIC"/>
</dbReference>
<evidence type="ECO:0000256" key="2">
    <source>
        <dbReference type="ARBA" id="ARBA00022618"/>
    </source>
</evidence>
<keyword evidence="6 7" id="KW-0131">Cell cycle</keyword>
<keyword evidence="3 7" id="KW-0812">Transmembrane</keyword>
<proteinExistence type="inferred from homology"/>
<keyword evidence="2 7" id="KW-0132">Cell division</keyword>
<keyword evidence="5 7" id="KW-0472">Membrane</keyword>
<dbReference type="GO" id="GO:0043093">
    <property type="term" value="P:FtsZ-dependent cytokinesis"/>
    <property type="evidence" value="ECO:0007669"/>
    <property type="project" value="UniProtKB-UniRule"/>
</dbReference>
<comment type="similarity">
    <text evidence="7">Belongs to the FtsL family.</text>
</comment>
<evidence type="ECO:0000313" key="9">
    <source>
        <dbReference type="EMBL" id="KIL47622.1"/>
    </source>
</evidence>
<gene>
    <name evidence="7" type="primary">ftsL</name>
    <name evidence="9" type="ORF">KR50_17890</name>
</gene>
<dbReference type="Proteomes" id="UP000031972">
    <property type="component" value="Unassembled WGS sequence"/>
</dbReference>
<name>A0A0C2VFF2_9BACL</name>
<dbReference type="Pfam" id="PF04977">
    <property type="entry name" value="DivIC"/>
    <property type="match status" value="1"/>
</dbReference>
<sequence length="118" mass="13425">MANTARQYKEYQTAEQVKKVRVVKQRTSSFTLGEKVIAMVFVAFVSIASLHIITAQAEIYNTNKEIQTLETTIVSQQNINDDLSIQISQMSTYERVWEKAKELGLTLDESNVKVVQQP</sequence>
<keyword evidence="4 7" id="KW-1133">Transmembrane helix</keyword>
<evidence type="ECO:0000256" key="7">
    <source>
        <dbReference type="HAMAP-Rule" id="MF_00910"/>
    </source>
</evidence>
<dbReference type="GO" id="GO:0005886">
    <property type="term" value="C:plasma membrane"/>
    <property type="evidence" value="ECO:0007669"/>
    <property type="project" value="UniProtKB-SubCell"/>
</dbReference>